<sequence>MRIDAVITQSIHESIESTTTLIETRYEVRYEVWEYKVLEMIGYQEGANQRSSRGKDASIRGSRINEPTLVYSGKPRGSQRVMDRAVYRLAVPGSDSKAMTED</sequence>
<gene>
    <name evidence="2" type="ORF">Tci_002678</name>
</gene>
<dbReference type="AlphaFoldDB" id="A0A6L2J246"/>
<evidence type="ECO:0000313" key="2">
    <source>
        <dbReference type="EMBL" id="GEU30700.1"/>
    </source>
</evidence>
<dbReference type="EMBL" id="BKCJ010000180">
    <property type="protein sequence ID" value="GEU30700.1"/>
    <property type="molecule type" value="Genomic_DNA"/>
</dbReference>
<protein>
    <submittedName>
        <fullName evidence="2">Uncharacterized protein</fullName>
    </submittedName>
</protein>
<comment type="caution">
    <text evidence="2">The sequence shown here is derived from an EMBL/GenBank/DDBJ whole genome shotgun (WGS) entry which is preliminary data.</text>
</comment>
<feature type="region of interest" description="Disordered" evidence="1">
    <location>
        <begin position="46"/>
        <end position="77"/>
    </location>
</feature>
<organism evidence="2">
    <name type="scientific">Tanacetum cinerariifolium</name>
    <name type="common">Dalmatian daisy</name>
    <name type="synonym">Chrysanthemum cinerariifolium</name>
    <dbReference type="NCBI Taxonomy" id="118510"/>
    <lineage>
        <taxon>Eukaryota</taxon>
        <taxon>Viridiplantae</taxon>
        <taxon>Streptophyta</taxon>
        <taxon>Embryophyta</taxon>
        <taxon>Tracheophyta</taxon>
        <taxon>Spermatophyta</taxon>
        <taxon>Magnoliopsida</taxon>
        <taxon>eudicotyledons</taxon>
        <taxon>Gunneridae</taxon>
        <taxon>Pentapetalae</taxon>
        <taxon>asterids</taxon>
        <taxon>campanulids</taxon>
        <taxon>Asterales</taxon>
        <taxon>Asteraceae</taxon>
        <taxon>Asteroideae</taxon>
        <taxon>Anthemideae</taxon>
        <taxon>Anthemidinae</taxon>
        <taxon>Tanacetum</taxon>
    </lineage>
</organism>
<reference evidence="2" key="1">
    <citation type="journal article" date="2019" name="Sci. Rep.">
        <title>Draft genome of Tanacetum cinerariifolium, the natural source of mosquito coil.</title>
        <authorList>
            <person name="Yamashiro T."/>
            <person name="Shiraishi A."/>
            <person name="Satake H."/>
            <person name="Nakayama K."/>
        </authorList>
    </citation>
    <scope>NUCLEOTIDE SEQUENCE</scope>
</reference>
<proteinExistence type="predicted"/>
<name>A0A6L2J246_TANCI</name>
<accession>A0A6L2J246</accession>
<evidence type="ECO:0000256" key="1">
    <source>
        <dbReference type="SAM" id="MobiDB-lite"/>
    </source>
</evidence>